<evidence type="ECO:0000313" key="4">
    <source>
        <dbReference type="Proteomes" id="UP000030765"/>
    </source>
</evidence>
<evidence type="ECO:0000313" key="3">
    <source>
        <dbReference type="EnsemblMetazoa" id="ASIC021841-PA"/>
    </source>
</evidence>
<protein>
    <submittedName>
        <fullName evidence="2 3">Aquaporin</fullName>
    </submittedName>
</protein>
<feature type="region of interest" description="Disordered" evidence="1">
    <location>
        <begin position="1"/>
        <end position="20"/>
    </location>
</feature>
<organism evidence="2">
    <name type="scientific">Anopheles sinensis</name>
    <name type="common">Mosquito</name>
    <dbReference type="NCBI Taxonomy" id="74873"/>
    <lineage>
        <taxon>Eukaryota</taxon>
        <taxon>Metazoa</taxon>
        <taxon>Ecdysozoa</taxon>
        <taxon>Arthropoda</taxon>
        <taxon>Hexapoda</taxon>
        <taxon>Insecta</taxon>
        <taxon>Pterygota</taxon>
        <taxon>Neoptera</taxon>
        <taxon>Endopterygota</taxon>
        <taxon>Diptera</taxon>
        <taxon>Nematocera</taxon>
        <taxon>Culicoidea</taxon>
        <taxon>Culicidae</taxon>
        <taxon>Anophelinae</taxon>
        <taxon>Anopheles</taxon>
    </lineage>
</organism>
<gene>
    <name evidence="2" type="ORF">ZHAS_00021841</name>
</gene>
<dbReference type="AlphaFoldDB" id="A0A084WTQ8"/>
<feature type="region of interest" description="Disordered" evidence="1">
    <location>
        <begin position="107"/>
        <end position="143"/>
    </location>
</feature>
<sequence>MAGGTWEHTSETAGFGGGGGGGGGRFRVAVVFFPLPLVASSASSVRDGPRHRHTQAHTPSRASTDRPTDRPTDRWNRVARGHRRHRPSSKGGDITLRQTVTLDANGLSRSEDVQTPSSVRLSKTQRSPYTPHIVSETRAPTTHATRANRVVSLSGSFQRAGGFSCSRVRNTDWTGFFGHSDRVL</sequence>
<dbReference type="VEuPathDB" id="VectorBase:ASIC021841"/>
<reference evidence="3" key="2">
    <citation type="submission" date="2020-05" db="UniProtKB">
        <authorList>
            <consortium name="EnsemblMetazoa"/>
        </authorList>
    </citation>
    <scope>IDENTIFICATION</scope>
</reference>
<evidence type="ECO:0000256" key="1">
    <source>
        <dbReference type="SAM" id="MobiDB-lite"/>
    </source>
</evidence>
<evidence type="ECO:0000313" key="2">
    <source>
        <dbReference type="EMBL" id="KFB53602.1"/>
    </source>
</evidence>
<keyword evidence="4" id="KW-1185">Reference proteome</keyword>
<feature type="compositionally biased region" description="Polar residues" evidence="1">
    <location>
        <begin position="113"/>
        <end position="128"/>
    </location>
</feature>
<proteinExistence type="predicted"/>
<dbReference type="EMBL" id="KE525420">
    <property type="protein sequence ID" value="KFB53602.1"/>
    <property type="molecule type" value="Genomic_DNA"/>
</dbReference>
<reference evidence="2 4" key="1">
    <citation type="journal article" date="2014" name="BMC Genomics">
        <title>Genome sequence of Anopheles sinensis provides insight into genetics basis of mosquito competence for malaria parasites.</title>
        <authorList>
            <person name="Zhou D."/>
            <person name="Zhang D."/>
            <person name="Ding G."/>
            <person name="Shi L."/>
            <person name="Hou Q."/>
            <person name="Ye Y."/>
            <person name="Xu Y."/>
            <person name="Zhou H."/>
            <person name="Xiong C."/>
            <person name="Li S."/>
            <person name="Yu J."/>
            <person name="Hong S."/>
            <person name="Yu X."/>
            <person name="Zou P."/>
            <person name="Chen C."/>
            <person name="Chang X."/>
            <person name="Wang W."/>
            <person name="Lv Y."/>
            <person name="Sun Y."/>
            <person name="Ma L."/>
            <person name="Shen B."/>
            <person name="Zhu C."/>
        </authorList>
    </citation>
    <scope>NUCLEOTIDE SEQUENCE [LARGE SCALE GENOMIC DNA]</scope>
</reference>
<name>A0A084WTQ8_ANOSI</name>
<feature type="region of interest" description="Disordered" evidence="1">
    <location>
        <begin position="41"/>
        <end position="95"/>
    </location>
</feature>
<dbReference type="Proteomes" id="UP000030765">
    <property type="component" value="Unassembled WGS sequence"/>
</dbReference>
<feature type="compositionally biased region" description="Basic residues" evidence="1">
    <location>
        <begin position="77"/>
        <end position="88"/>
    </location>
</feature>
<dbReference type="EnsemblMetazoa" id="ASIC021841-RA">
    <property type="protein sequence ID" value="ASIC021841-PA"/>
    <property type="gene ID" value="ASIC021841"/>
</dbReference>
<accession>A0A084WTQ8</accession>
<feature type="compositionally biased region" description="Basic and acidic residues" evidence="1">
    <location>
        <begin position="63"/>
        <end position="76"/>
    </location>
</feature>
<dbReference type="EMBL" id="ATLV01026912">
    <property type="status" value="NOT_ANNOTATED_CDS"/>
    <property type="molecule type" value="Genomic_DNA"/>
</dbReference>